<dbReference type="Proteomes" id="UP000515140">
    <property type="component" value="Unplaced"/>
</dbReference>
<keyword evidence="2" id="KW-1185">Reference proteome</keyword>
<evidence type="ECO:0000313" key="2">
    <source>
        <dbReference type="Proteomes" id="UP000515140"/>
    </source>
</evidence>
<proteinExistence type="predicted"/>
<dbReference type="KEGG" id="pcw:110210860"/>
<feature type="region of interest" description="Disordered" evidence="1">
    <location>
        <begin position="1"/>
        <end position="264"/>
    </location>
</feature>
<feature type="compositionally biased region" description="Pro residues" evidence="1">
    <location>
        <begin position="36"/>
        <end position="45"/>
    </location>
</feature>
<dbReference type="RefSeq" id="XP_020845601.1">
    <property type="nucleotide sequence ID" value="XM_020989942.1"/>
</dbReference>
<evidence type="ECO:0000256" key="1">
    <source>
        <dbReference type="SAM" id="MobiDB-lite"/>
    </source>
</evidence>
<protein>
    <submittedName>
        <fullName evidence="3">Basic salivary proline-rich protein 1-like</fullName>
    </submittedName>
</protein>
<feature type="compositionally biased region" description="Low complexity" evidence="1">
    <location>
        <begin position="164"/>
        <end position="186"/>
    </location>
</feature>
<feature type="compositionally biased region" description="Low complexity" evidence="1">
    <location>
        <begin position="60"/>
        <end position="73"/>
    </location>
</feature>
<sequence length="264" mass="27150">MEAGSASRLQIHPASLTEAGPRVSGRACGRASGQSQPPPPVPPWERAPVQSRAPKGAPYSPVSPLGPSRPSSPGAHSTDQSGPEGARFLPRASGGWGDPELERPTPGYVDGGREDSNRRCNGLASSPGQPPPHLRTPGQGDGAARLPGRTQTLPPLWGQGGRSSGSPQGLSALSRLSSSNSDARPFAPAPLAAPSPPQWPGRSHAPVFGVGAPRQRRFGSGRRPQGGHPTTKPKSPPAAQQRLPTAHARAAARDDGRWARAPGG</sequence>
<reference evidence="3" key="1">
    <citation type="submission" date="2025-08" db="UniProtKB">
        <authorList>
            <consortium name="RefSeq"/>
        </authorList>
    </citation>
    <scope>IDENTIFICATION</scope>
    <source>
        <tissue evidence="3">Spleen</tissue>
    </source>
</reference>
<dbReference type="InParanoid" id="A0A6P5KMD9"/>
<organism evidence="2 3">
    <name type="scientific">Phascolarctos cinereus</name>
    <name type="common">Koala</name>
    <dbReference type="NCBI Taxonomy" id="38626"/>
    <lineage>
        <taxon>Eukaryota</taxon>
        <taxon>Metazoa</taxon>
        <taxon>Chordata</taxon>
        <taxon>Craniata</taxon>
        <taxon>Vertebrata</taxon>
        <taxon>Euteleostomi</taxon>
        <taxon>Mammalia</taxon>
        <taxon>Metatheria</taxon>
        <taxon>Diprotodontia</taxon>
        <taxon>Phascolarctidae</taxon>
        <taxon>Phascolarctos</taxon>
    </lineage>
</organism>
<dbReference type="GeneID" id="110210860"/>
<accession>A0A6P5KMD9</accession>
<name>A0A6P5KMD9_PHACI</name>
<dbReference type="AlphaFoldDB" id="A0A6P5KMD9"/>
<feature type="compositionally biased region" description="Pro residues" evidence="1">
    <location>
        <begin position="187"/>
        <end position="199"/>
    </location>
</feature>
<evidence type="ECO:0000313" key="3">
    <source>
        <dbReference type="RefSeq" id="XP_020845601.1"/>
    </source>
</evidence>
<gene>
    <name evidence="3" type="primary">LOC110210860</name>
</gene>